<proteinExistence type="predicted"/>
<dbReference type="Proteomes" id="UP000561181">
    <property type="component" value="Unassembled WGS sequence"/>
</dbReference>
<comment type="caution">
    <text evidence="2">The sequence shown here is derived from an EMBL/GenBank/DDBJ whole genome shotgun (WGS) entry which is preliminary data.</text>
</comment>
<sequence>MHEDTAKVALARKVQRTSAIFFFFAMAHILSAPLDRIQEWTFGIAMFLSLACFGWLSVIRCSQCGANLLFRKGYWLVTLGMRWVPLWFLPISKSCDVCGMVRKAS</sequence>
<reference evidence="2 3" key="1">
    <citation type="submission" date="2020-04" db="EMBL/GenBank/DDBJ databases">
        <authorList>
            <person name="Liu A."/>
        </authorList>
    </citation>
    <scope>NUCLEOTIDE SEQUENCE [LARGE SCALE GENOMIC DNA]</scope>
    <source>
        <strain evidence="2 3">RZ02</strain>
    </source>
</reference>
<keyword evidence="1" id="KW-1133">Transmembrane helix</keyword>
<evidence type="ECO:0000256" key="1">
    <source>
        <dbReference type="SAM" id="Phobius"/>
    </source>
</evidence>
<dbReference type="EMBL" id="JABCRE010000003">
    <property type="protein sequence ID" value="NMW32075.1"/>
    <property type="molecule type" value="Genomic_DNA"/>
</dbReference>
<evidence type="ECO:0000313" key="3">
    <source>
        <dbReference type="Proteomes" id="UP000561181"/>
    </source>
</evidence>
<dbReference type="RefSeq" id="WP_170012410.1">
    <property type="nucleotide sequence ID" value="NZ_JABCRE010000003.1"/>
</dbReference>
<gene>
    <name evidence="2" type="ORF">HKD42_08380</name>
</gene>
<organism evidence="2 3">
    <name type="scientific">Pontixanthobacter rizhaonensis</name>
    <dbReference type="NCBI Taxonomy" id="2730337"/>
    <lineage>
        <taxon>Bacteria</taxon>
        <taxon>Pseudomonadati</taxon>
        <taxon>Pseudomonadota</taxon>
        <taxon>Alphaproteobacteria</taxon>
        <taxon>Sphingomonadales</taxon>
        <taxon>Erythrobacteraceae</taxon>
        <taxon>Pontixanthobacter</taxon>
    </lineage>
</organism>
<keyword evidence="1" id="KW-0472">Membrane</keyword>
<keyword evidence="3" id="KW-1185">Reference proteome</keyword>
<feature type="transmembrane region" description="Helical" evidence="1">
    <location>
        <begin position="17"/>
        <end position="34"/>
    </location>
</feature>
<name>A0A848QPL3_9SPHN</name>
<accession>A0A848QPL3</accession>
<feature type="transmembrane region" description="Helical" evidence="1">
    <location>
        <begin position="40"/>
        <end position="61"/>
    </location>
</feature>
<keyword evidence="1" id="KW-0812">Transmembrane</keyword>
<evidence type="ECO:0000313" key="2">
    <source>
        <dbReference type="EMBL" id="NMW32075.1"/>
    </source>
</evidence>
<dbReference type="AlphaFoldDB" id="A0A848QPL3"/>
<protein>
    <submittedName>
        <fullName evidence="2">Uncharacterized protein</fullName>
    </submittedName>
</protein>